<dbReference type="Pfam" id="PF12796">
    <property type="entry name" value="Ank_2"/>
    <property type="match status" value="2"/>
</dbReference>
<dbReference type="PANTHER" id="PTHR24188:SF29">
    <property type="entry name" value="GH09064P"/>
    <property type="match status" value="1"/>
</dbReference>
<feature type="repeat" description="ANK" evidence="3">
    <location>
        <begin position="194"/>
        <end position="226"/>
    </location>
</feature>
<dbReference type="EMBL" id="CAXAMM010041685">
    <property type="protein sequence ID" value="CAK9100732.1"/>
    <property type="molecule type" value="Genomic_DNA"/>
</dbReference>
<sequence length="316" mass="34393">MLPEDGSPEKLQIVGISGQMVLQLHGEALQAIRDSNQPVKALKCLLAEQLGFSRFQQRLVRESLELPDDAPLIPPLTLHLVIFNFQPPCRARDNAFLDACINNQVLQVEEILQSPQDPDTRDAECASNPTALHAASKKGHVEVVRLLLDAKADKDATDCMCRTALHWAAVNYNLLVVQLLVEAGADKDARDDKVCRTALHWAAAKGHLLVVQLLVEAGADKDSRDKEGKTALHWAAEKGYLEVVRLLLEAGADKDASDAGGATALHFAAGNGRELVVRMLLESGADKSATDEEGLTALHWAIDDDNMDMQVVQLLL</sequence>
<evidence type="ECO:0000313" key="5">
    <source>
        <dbReference type="Proteomes" id="UP001642464"/>
    </source>
</evidence>
<organism evidence="4 5">
    <name type="scientific">Durusdinium trenchii</name>
    <dbReference type="NCBI Taxonomy" id="1381693"/>
    <lineage>
        <taxon>Eukaryota</taxon>
        <taxon>Sar</taxon>
        <taxon>Alveolata</taxon>
        <taxon>Dinophyceae</taxon>
        <taxon>Suessiales</taxon>
        <taxon>Symbiodiniaceae</taxon>
        <taxon>Durusdinium</taxon>
    </lineage>
</organism>
<dbReference type="SMART" id="SM00248">
    <property type="entry name" value="ANK"/>
    <property type="match status" value="6"/>
</dbReference>
<feature type="repeat" description="ANK" evidence="3">
    <location>
        <begin position="227"/>
        <end position="259"/>
    </location>
</feature>
<evidence type="ECO:0000256" key="2">
    <source>
        <dbReference type="ARBA" id="ARBA00023043"/>
    </source>
</evidence>
<feature type="repeat" description="ANK" evidence="3">
    <location>
        <begin position="293"/>
        <end position="316"/>
    </location>
</feature>
<evidence type="ECO:0000313" key="4">
    <source>
        <dbReference type="EMBL" id="CAK9100732.1"/>
    </source>
</evidence>
<feature type="repeat" description="ANK" evidence="3">
    <location>
        <begin position="260"/>
        <end position="292"/>
    </location>
</feature>
<protein>
    <submittedName>
        <fullName evidence="4">Ankyrin repeat protein RF_0381</fullName>
    </submittedName>
</protein>
<dbReference type="PROSITE" id="PS50297">
    <property type="entry name" value="ANK_REP_REGION"/>
    <property type="match status" value="6"/>
</dbReference>
<dbReference type="InterPro" id="IPR002110">
    <property type="entry name" value="Ankyrin_rpt"/>
</dbReference>
<keyword evidence="2 3" id="KW-0040">ANK repeat</keyword>
<feature type="repeat" description="ANK" evidence="3">
    <location>
        <begin position="160"/>
        <end position="192"/>
    </location>
</feature>
<dbReference type="SUPFAM" id="SSF48403">
    <property type="entry name" value="Ankyrin repeat"/>
    <property type="match status" value="1"/>
</dbReference>
<gene>
    <name evidence="4" type="ORF">SCF082_LOCUS47123</name>
</gene>
<accession>A0ABP0RNF0</accession>
<dbReference type="PANTHER" id="PTHR24188">
    <property type="entry name" value="ANKYRIN REPEAT PROTEIN"/>
    <property type="match status" value="1"/>
</dbReference>
<dbReference type="PROSITE" id="PS50088">
    <property type="entry name" value="ANK_REPEAT"/>
    <property type="match status" value="6"/>
</dbReference>
<dbReference type="Gene3D" id="1.25.40.20">
    <property type="entry name" value="Ankyrin repeat-containing domain"/>
    <property type="match status" value="3"/>
</dbReference>
<name>A0ABP0RNF0_9DINO</name>
<comment type="caution">
    <text evidence="4">The sequence shown here is derived from an EMBL/GenBank/DDBJ whole genome shotgun (WGS) entry which is preliminary data.</text>
</comment>
<keyword evidence="5" id="KW-1185">Reference proteome</keyword>
<keyword evidence="1" id="KW-0677">Repeat</keyword>
<evidence type="ECO:0000256" key="1">
    <source>
        <dbReference type="ARBA" id="ARBA00022737"/>
    </source>
</evidence>
<dbReference type="InterPro" id="IPR036770">
    <property type="entry name" value="Ankyrin_rpt-contain_sf"/>
</dbReference>
<evidence type="ECO:0000256" key="3">
    <source>
        <dbReference type="PROSITE-ProRule" id="PRU00023"/>
    </source>
</evidence>
<feature type="repeat" description="ANK" evidence="3">
    <location>
        <begin position="127"/>
        <end position="159"/>
    </location>
</feature>
<proteinExistence type="predicted"/>
<dbReference type="Proteomes" id="UP001642464">
    <property type="component" value="Unassembled WGS sequence"/>
</dbReference>
<reference evidence="4 5" key="1">
    <citation type="submission" date="2024-02" db="EMBL/GenBank/DDBJ databases">
        <authorList>
            <person name="Chen Y."/>
            <person name="Shah S."/>
            <person name="Dougan E. K."/>
            <person name="Thang M."/>
            <person name="Chan C."/>
        </authorList>
    </citation>
    <scope>NUCLEOTIDE SEQUENCE [LARGE SCALE GENOMIC DNA]</scope>
</reference>
<dbReference type="PRINTS" id="PR01415">
    <property type="entry name" value="ANKYRIN"/>
</dbReference>
<dbReference type="Pfam" id="PF13637">
    <property type="entry name" value="Ank_4"/>
    <property type="match status" value="1"/>
</dbReference>